<proteinExistence type="predicted"/>
<dbReference type="AlphaFoldDB" id="A0A8H6NR30"/>
<evidence type="ECO:0000313" key="1">
    <source>
        <dbReference type="EMBL" id="KAF6841006.1"/>
    </source>
</evidence>
<dbReference type="Proteomes" id="UP000639643">
    <property type="component" value="Unassembled WGS sequence"/>
</dbReference>
<reference evidence="1" key="1">
    <citation type="journal article" date="2020" name="Phytopathology">
        <title>Genome Sequence Resources of Colletotrichum truncatum, C. plurivorum, C. musicola, and C. sojae: Four Species Pathogenic to Soybean (Glycine max).</title>
        <authorList>
            <person name="Rogerio F."/>
            <person name="Boufleur T.R."/>
            <person name="Ciampi-Guillardi M."/>
            <person name="Sukno S.A."/>
            <person name="Thon M.R."/>
            <person name="Massola Junior N.S."/>
            <person name="Baroncelli R."/>
        </authorList>
    </citation>
    <scope>NUCLEOTIDE SEQUENCE</scope>
    <source>
        <strain evidence="1">LFN0074</strain>
    </source>
</reference>
<sequence>MGTSLTILDVVRPGVQEQKNPVLKRVGREFGPPAGAGNSGRAWMVKGIKPEHRIGPSSMQASLETRSANIKSRGESSTSVEGLDVSPIDAVQSVPIEPSELHLQRKGFSCRVRTIADAQSLDVALGHEGGGRLPDGRYACDATVAKGVELLDNGSVRLCADPGAAGVSSINVALSPEYDHFRHPEVRYGLVVEVGFQDLEWTWLGALREKYRMSAADGLREAFAEIVRREATQGAAALSVPGGGITLRMNVVAIEADGWRLMAELVVREKLRTGLLSSEYRG</sequence>
<evidence type="ECO:0000313" key="2">
    <source>
        <dbReference type="Proteomes" id="UP000639643"/>
    </source>
</evidence>
<dbReference type="EMBL" id="WIGM01000093">
    <property type="protein sequence ID" value="KAF6841006.1"/>
    <property type="molecule type" value="Genomic_DNA"/>
</dbReference>
<comment type="caution">
    <text evidence="1">The sequence shown here is derived from an EMBL/GenBank/DDBJ whole genome shotgun (WGS) entry which is preliminary data.</text>
</comment>
<accession>A0A8H6NR30</accession>
<keyword evidence="2" id="KW-1185">Reference proteome</keyword>
<organism evidence="1 2">
    <name type="scientific">Colletotrichum musicola</name>
    <dbReference type="NCBI Taxonomy" id="2175873"/>
    <lineage>
        <taxon>Eukaryota</taxon>
        <taxon>Fungi</taxon>
        <taxon>Dikarya</taxon>
        <taxon>Ascomycota</taxon>
        <taxon>Pezizomycotina</taxon>
        <taxon>Sordariomycetes</taxon>
        <taxon>Hypocreomycetidae</taxon>
        <taxon>Glomerellales</taxon>
        <taxon>Glomerellaceae</taxon>
        <taxon>Colletotrichum</taxon>
        <taxon>Colletotrichum orchidearum species complex</taxon>
    </lineage>
</organism>
<gene>
    <name evidence="1" type="ORF">CMUS01_03726</name>
</gene>
<protein>
    <submittedName>
        <fullName evidence="1">Uncharacterized protein</fullName>
    </submittedName>
</protein>
<name>A0A8H6NR30_9PEZI</name>